<dbReference type="InterPro" id="IPR003593">
    <property type="entry name" value="AAA+_ATPase"/>
</dbReference>
<reference evidence="10" key="1">
    <citation type="journal article" date="2022" name="Cell Host Microbe">
        <title>Colonization of the live biotherapeutic product VE303 and modulation of the microbiota and metabolites in healthy volunteers.</title>
        <authorList>
            <person name="Dsouza M."/>
            <person name="Menon R."/>
            <person name="Crossette E."/>
            <person name="Bhattarai S.K."/>
            <person name="Schneider J."/>
            <person name="Kim Y.G."/>
            <person name="Reddy S."/>
            <person name="Caballero S."/>
            <person name="Felix C."/>
            <person name="Cornacchione L."/>
            <person name="Hendrickson J."/>
            <person name="Watson A.R."/>
            <person name="Minot S.S."/>
            <person name="Greenfield N."/>
            <person name="Schopf L."/>
            <person name="Szabady R."/>
            <person name="Patarroyo J."/>
            <person name="Smith W."/>
            <person name="Harrison P."/>
            <person name="Kuijper E.J."/>
            <person name="Kelly C.P."/>
            <person name="Olle B."/>
            <person name="Bobilev D."/>
            <person name="Silber J.L."/>
            <person name="Bucci V."/>
            <person name="Roberts B."/>
            <person name="Faith J."/>
            <person name="Norman J.M."/>
        </authorList>
    </citation>
    <scope>NUCLEOTIDE SEQUENCE</scope>
    <source>
        <strain evidence="10">VE303-04</strain>
    </source>
</reference>
<keyword evidence="4" id="KW-1003">Cell membrane</keyword>
<dbReference type="InterPro" id="IPR030679">
    <property type="entry name" value="ABC_ATPase_HisP-typ"/>
</dbReference>
<sequence>MIRVENLKKDFGRLQVLKGVTEEIRQNEVVSIIGPSGSGKSTLLRCLNLLEVPSSGKIYFHDVDLTDKKVDINVHRQKMGMVFQHFNVFPNMTVEENITMAPVLLGKKNREEAHIMAAELLKRVGLYEKADVRPTKLSGGQKQRLAIVRALAMEPEVMLFDEPTSALDPEMVGEVLAVIKELVTTGLTTVIVTHEMGFAKEVSDRVLFMDEGIIAEAGIPEQIFGDPKQERTKDFLSKVL</sequence>
<evidence type="ECO:0000256" key="6">
    <source>
        <dbReference type="ARBA" id="ARBA00022840"/>
    </source>
</evidence>
<dbReference type="EMBL" id="JAQLGM010000100">
    <property type="protein sequence ID" value="MDB2002882.1"/>
    <property type="molecule type" value="Genomic_DNA"/>
</dbReference>
<accession>A0AAW6B1E3</accession>
<dbReference type="FunFam" id="3.40.50.300:FF:000020">
    <property type="entry name" value="Amino acid ABC transporter ATP-binding component"/>
    <property type="match status" value="1"/>
</dbReference>
<dbReference type="InterPro" id="IPR027417">
    <property type="entry name" value="P-loop_NTPase"/>
</dbReference>
<dbReference type="GO" id="GO:0005524">
    <property type="term" value="F:ATP binding"/>
    <property type="evidence" value="ECO:0007669"/>
    <property type="project" value="UniProtKB-KW"/>
</dbReference>
<dbReference type="Pfam" id="PF00005">
    <property type="entry name" value="ABC_tran"/>
    <property type="match status" value="1"/>
</dbReference>
<dbReference type="SMART" id="SM00382">
    <property type="entry name" value="AAA"/>
    <property type="match status" value="1"/>
</dbReference>
<keyword evidence="8" id="KW-0472">Membrane</keyword>
<dbReference type="Proteomes" id="UP001300871">
    <property type="component" value="Unassembled WGS sequence"/>
</dbReference>
<dbReference type="Gene3D" id="3.40.50.300">
    <property type="entry name" value="P-loop containing nucleotide triphosphate hydrolases"/>
    <property type="match status" value="1"/>
</dbReference>
<evidence type="ECO:0000256" key="8">
    <source>
        <dbReference type="ARBA" id="ARBA00023136"/>
    </source>
</evidence>
<evidence type="ECO:0000313" key="10">
    <source>
        <dbReference type="EMBL" id="MCK0087230.1"/>
    </source>
</evidence>
<dbReference type="RefSeq" id="WP_003502069.1">
    <property type="nucleotide sequence ID" value="NZ_BAABZD010000002.1"/>
</dbReference>
<dbReference type="EMBL" id="JAINVB010000001">
    <property type="protein sequence ID" value="MCK0087230.1"/>
    <property type="molecule type" value="Genomic_DNA"/>
</dbReference>
<evidence type="ECO:0000256" key="4">
    <source>
        <dbReference type="ARBA" id="ARBA00022475"/>
    </source>
</evidence>
<evidence type="ECO:0000256" key="1">
    <source>
        <dbReference type="ARBA" id="ARBA00004202"/>
    </source>
</evidence>
<comment type="subcellular location">
    <subcellularLocation>
        <location evidence="1">Cell membrane</location>
        <topology evidence="1">Peripheral membrane protein</topology>
    </subcellularLocation>
</comment>
<proteinExistence type="inferred from homology"/>
<dbReference type="GO" id="GO:0015424">
    <property type="term" value="F:ABC-type amino acid transporter activity"/>
    <property type="evidence" value="ECO:0007669"/>
    <property type="project" value="InterPro"/>
</dbReference>
<comment type="caution">
    <text evidence="11">The sequence shown here is derived from an EMBL/GenBank/DDBJ whole genome shotgun (WGS) entry which is preliminary data.</text>
</comment>
<dbReference type="SUPFAM" id="SSF52540">
    <property type="entry name" value="P-loop containing nucleoside triphosphate hydrolases"/>
    <property type="match status" value="1"/>
</dbReference>
<dbReference type="AlphaFoldDB" id="A0AAW6B1E3"/>
<keyword evidence="7" id="KW-0029">Amino-acid transport</keyword>
<evidence type="ECO:0000313" key="12">
    <source>
        <dbReference type="Proteomes" id="UP001300871"/>
    </source>
</evidence>
<dbReference type="InterPro" id="IPR050086">
    <property type="entry name" value="MetN_ABC_transporter-like"/>
</dbReference>
<keyword evidence="3" id="KW-0813">Transport</keyword>
<reference evidence="11" key="2">
    <citation type="submission" date="2023-01" db="EMBL/GenBank/DDBJ databases">
        <title>Human gut microbiome strain richness.</title>
        <authorList>
            <person name="Chen-Liaw A."/>
        </authorList>
    </citation>
    <scope>NUCLEOTIDE SEQUENCE</scope>
    <source>
        <strain evidence="11">B1_m1001713B170214d0_201011</strain>
    </source>
</reference>
<feature type="domain" description="ABC transporter" evidence="9">
    <location>
        <begin position="2"/>
        <end position="236"/>
    </location>
</feature>
<protein>
    <submittedName>
        <fullName evidence="11">Amino acid ABC transporter ATP-binding protein</fullName>
    </submittedName>
</protein>
<dbReference type="PROSITE" id="PS00211">
    <property type="entry name" value="ABC_TRANSPORTER_1"/>
    <property type="match status" value="1"/>
</dbReference>
<evidence type="ECO:0000256" key="2">
    <source>
        <dbReference type="ARBA" id="ARBA00005417"/>
    </source>
</evidence>
<gene>
    <name evidence="10" type="ORF">K5I21_15375</name>
    <name evidence="11" type="ORF">PM006_21990</name>
</gene>
<evidence type="ECO:0000313" key="11">
    <source>
        <dbReference type="EMBL" id="MDB2002882.1"/>
    </source>
</evidence>
<dbReference type="GO" id="GO:0005886">
    <property type="term" value="C:plasma membrane"/>
    <property type="evidence" value="ECO:0007669"/>
    <property type="project" value="UniProtKB-SubCell"/>
</dbReference>
<evidence type="ECO:0000256" key="5">
    <source>
        <dbReference type="ARBA" id="ARBA00022741"/>
    </source>
</evidence>
<dbReference type="PIRSF" id="PIRSF039085">
    <property type="entry name" value="ABC_ATPase_HisP"/>
    <property type="match status" value="1"/>
</dbReference>
<keyword evidence="5" id="KW-0547">Nucleotide-binding</keyword>
<dbReference type="CDD" id="cd03262">
    <property type="entry name" value="ABC_HisP_GlnQ"/>
    <property type="match status" value="1"/>
</dbReference>
<evidence type="ECO:0000256" key="3">
    <source>
        <dbReference type="ARBA" id="ARBA00022448"/>
    </source>
</evidence>
<dbReference type="PANTHER" id="PTHR43166">
    <property type="entry name" value="AMINO ACID IMPORT ATP-BINDING PROTEIN"/>
    <property type="match status" value="1"/>
</dbReference>
<dbReference type="GO" id="GO:0016887">
    <property type="term" value="F:ATP hydrolysis activity"/>
    <property type="evidence" value="ECO:0007669"/>
    <property type="project" value="InterPro"/>
</dbReference>
<keyword evidence="6 11" id="KW-0067">ATP-binding</keyword>
<dbReference type="GeneID" id="57969569"/>
<name>A0AAW6B1E3_CLOSY</name>
<evidence type="ECO:0000259" key="9">
    <source>
        <dbReference type="PROSITE" id="PS50893"/>
    </source>
</evidence>
<evidence type="ECO:0000256" key="7">
    <source>
        <dbReference type="ARBA" id="ARBA00022970"/>
    </source>
</evidence>
<dbReference type="PANTHER" id="PTHR43166:SF9">
    <property type="entry name" value="GLUTAMATE_ASPARTATE IMPORT ATP-BINDING PROTEIN GLTL"/>
    <property type="match status" value="1"/>
</dbReference>
<dbReference type="PROSITE" id="PS50893">
    <property type="entry name" value="ABC_TRANSPORTER_2"/>
    <property type="match status" value="1"/>
</dbReference>
<organism evidence="11 12">
    <name type="scientific">Clostridium symbiosum</name>
    <name type="common">Bacteroides symbiosus</name>
    <dbReference type="NCBI Taxonomy" id="1512"/>
    <lineage>
        <taxon>Bacteria</taxon>
        <taxon>Bacillati</taxon>
        <taxon>Bacillota</taxon>
        <taxon>Clostridia</taxon>
        <taxon>Lachnospirales</taxon>
        <taxon>Lachnospiraceae</taxon>
        <taxon>Otoolea</taxon>
    </lineage>
</organism>
<dbReference type="InterPro" id="IPR017871">
    <property type="entry name" value="ABC_transporter-like_CS"/>
</dbReference>
<comment type="similarity">
    <text evidence="2">Belongs to the ABC transporter superfamily.</text>
</comment>
<dbReference type="Proteomes" id="UP001203136">
    <property type="component" value="Unassembled WGS sequence"/>
</dbReference>
<dbReference type="InterPro" id="IPR003439">
    <property type="entry name" value="ABC_transporter-like_ATP-bd"/>
</dbReference>